<dbReference type="AlphaFoldDB" id="A0AA97P3E7"/>
<protein>
    <submittedName>
        <fullName evidence="2">Uncharacterized protein</fullName>
    </submittedName>
</protein>
<sequence>MGDRTRNRRSSYGRLDESEDISAFFHRDEEYQSRGRTGSAMASSTREQGEPRRGTNTLAPSILKGRNSSHGKRRSVRFADQEPEAAPITVQELEFRWIWLPKEDTCISGIPDCKRKPEIWDVVDDQEMSGALPTEDCQSTRVWRGSYAPLTENTCTNYLAANSRPENRSFSRNHPVPRPEKKLFSQGNAAANNPILRSPASLIDWIMKGYDDGLRSRHILQELTDILSDEL</sequence>
<gene>
    <name evidence="2" type="ORF">OOU_Y34scaffold00290g31</name>
</gene>
<evidence type="ECO:0000313" key="2">
    <source>
        <dbReference type="EMBL" id="ELQ41234.1"/>
    </source>
</evidence>
<evidence type="ECO:0000256" key="1">
    <source>
        <dbReference type="SAM" id="MobiDB-lite"/>
    </source>
</evidence>
<dbReference type="EMBL" id="JH793256">
    <property type="protein sequence ID" value="ELQ41234.1"/>
    <property type="molecule type" value="Genomic_DNA"/>
</dbReference>
<organism evidence="2">
    <name type="scientific">Pyricularia oryzae (strain Y34)</name>
    <name type="common">Rice blast fungus</name>
    <name type="synonym">Magnaporthe oryzae</name>
    <dbReference type="NCBI Taxonomy" id="1143189"/>
    <lineage>
        <taxon>Eukaryota</taxon>
        <taxon>Fungi</taxon>
        <taxon>Dikarya</taxon>
        <taxon>Ascomycota</taxon>
        <taxon>Pezizomycotina</taxon>
        <taxon>Sordariomycetes</taxon>
        <taxon>Sordariomycetidae</taxon>
        <taxon>Magnaporthales</taxon>
        <taxon>Pyriculariaceae</taxon>
        <taxon>Pyricularia</taxon>
    </lineage>
</organism>
<feature type="compositionally biased region" description="Basic residues" evidence="1">
    <location>
        <begin position="67"/>
        <end position="76"/>
    </location>
</feature>
<accession>A0AA97P3E7</accession>
<name>A0AA97P3E7_PYRO3</name>
<feature type="region of interest" description="Disordered" evidence="1">
    <location>
        <begin position="23"/>
        <end position="80"/>
    </location>
</feature>
<reference evidence="2" key="1">
    <citation type="journal article" date="2012" name="PLoS Genet.">
        <title>Comparative analysis of the genomes of two field isolates of the rice blast fungus Magnaporthe oryzae.</title>
        <authorList>
            <person name="Xue M."/>
            <person name="Yang J."/>
            <person name="Li Z."/>
            <person name="Hu S."/>
            <person name="Yao N."/>
            <person name="Dean R.A."/>
            <person name="Zhao W."/>
            <person name="Shen M."/>
            <person name="Zhang H."/>
            <person name="Li C."/>
            <person name="Liu L."/>
            <person name="Cao L."/>
            <person name="Xu X."/>
            <person name="Xing Y."/>
            <person name="Hsiang T."/>
            <person name="Zhang Z."/>
            <person name="Xu J.R."/>
            <person name="Peng Y.L."/>
        </authorList>
    </citation>
    <scope>NUCLEOTIDE SEQUENCE</scope>
    <source>
        <strain evidence="2">Y34</strain>
    </source>
</reference>
<feature type="compositionally biased region" description="Polar residues" evidence="1">
    <location>
        <begin position="34"/>
        <end position="46"/>
    </location>
</feature>
<feature type="region of interest" description="Disordered" evidence="1">
    <location>
        <begin position="165"/>
        <end position="189"/>
    </location>
</feature>
<proteinExistence type="predicted"/>
<dbReference type="Proteomes" id="UP000011086">
    <property type="component" value="Unassembled WGS sequence"/>
</dbReference>